<dbReference type="Pfam" id="PF00668">
    <property type="entry name" value="Condensation"/>
    <property type="match status" value="1"/>
</dbReference>
<dbReference type="FunFam" id="2.30.38.10:FF:000001">
    <property type="entry name" value="Non-ribosomal peptide synthetase PvdI"/>
    <property type="match status" value="1"/>
</dbReference>
<dbReference type="Gene3D" id="3.40.50.980">
    <property type="match status" value="2"/>
</dbReference>
<dbReference type="SUPFAM" id="SSF52777">
    <property type="entry name" value="CoA-dependent acyltransferases"/>
    <property type="match status" value="1"/>
</dbReference>
<reference evidence="5 6" key="1">
    <citation type="submission" date="2021-03" db="EMBL/GenBank/DDBJ databases">
        <title>Fibrella sp. HMF5036 genome sequencing and assembly.</title>
        <authorList>
            <person name="Kang H."/>
            <person name="Kim H."/>
            <person name="Bae S."/>
            <person name="Joh K."/>
        </authorList>
    </citation>
    <scope>NUCLEOTIDE SEQUENCE [LARGE SCALE GENOMIC DNA]</scope>
    <source>
        <strain evidence="5 6">HMF5036</strain>
    </source>
</reference>
<dbReference type="SUPFAM" id="SSF56801">
    <property type="entry name" value="Acetyl-CoA synthetase-like"/>
    <property type="match status" value="1"/>
</dbReference>
<feature type="non-terminal residue" evidence="5">
    <location>
        <position position="585"/>
    </location>
</feature>
<protein>
    <submittedName>
        <fullName evidence="5">Amino acid adenylation domain-containing protein</fullName>
    </submittedName>
</protein>
<dbReference type="GO" id="GO:0043041">
    <property type="term" value="P:amino acid activation for nonribosomal peptide biosynthetic process"/>
    <property type="evidence" value="ECO:0007669"/>
    <property type="project" value="TreeGrafter"/>
</dbReference>
<evidence type="ECO:0000313" key="5">
    <source>
        <dbReference type="EMBL" id="MBO0934896.1"/>
    </source>
</evidence>
<evidence type="ECO:0000256" key="1">
    <source>
        <dbReference type="ARBA" id="ARBA00022450"/>
    </source>
</evidence>
<feature type="domain" description="AMP-dependent synthetase/ligase" evidence="3">
    <location>
        <begin position="173"/>
        <end position="543"/>
    </location>
</feature>
<name>A0A939GDV2_9BACT</name>
<proteinExistence type="predicted"/>
<evidence type="ECO:0000256" key="2">
    <source>
        <dbReference type="ARBA" id="ARBA00022553"/>
    </source>
</evidence>
<dbReference type="PROSITE" id="PS00455">
    <property type="entry name" value="AMP_BINDING"/>
    <property type="match status" value="1"/>
</dbReference>
<feature type="domain" description="Condensation" evidence="4">
    <location>
        <begin position="1"/>
        <end position="153"/>
    </location>
</feature>
<dbReference type="EMBL" id="JAFMYU010000048">
    <property type="protein sequence ID" value="MBO0934896.1"/>
    <property type="molecule type" value="Genomic_DNA"/>
</dbReference>
<dbReference type="InterPro" id="IPR001242">
    <property type="entry name" value="Condensation_dom"/>
</dbReference>
<sequence>VPVRVRYESVQGFVDLLVQSQQLASGGEAHQYCSLAQVQAQSGLGAGLLDHILIFENLPLAPPVEAEQGVGFVSPEATQLAVFEQTNYPLNLTVVPGEQLSFRFSYNKLVYTATQLQAVADQLTYLFEQVLAQPDAPLQTLELVTPTERQRLLEGLNQTAVDYPRQPRIHQLFEQQVAQIPQATALIFEHNRRSYQFVNDRANELASYLIQRQQLQPNALVGLMMERSEWLVISMLATLKANAAYVPLDPSLPLARLAYIIEDTKLSLLLADGDTQALCAEISSTIAHTYTTVRLNHQAAEPGLLEQHDGAAAIPLRSFGVGGVSVNDLAGLMPDAANHLAYVIYTSGSTGRPKGVEITHDAVCNFLHSMTQQPGIKPHDKLLAVTTYTFDISVLELLWPLVNGAAVLLTSQEVLTNWVRLLDVMALEKPTIMQATPTLWQALVHHHWAGQPGLTILCGGEPVSRELANQLLERADSVWNMYGPTETTIWSTVKQLRTNETITIGKPIANTTVYVLDSGRRLLPPGVTGELYVGGLGLARGYWRRPDLTAERFVAHPFVAGQRLYRTGDLARWNSSGELVYEGRL</sequence>
<dbReference type="InterPro" id="IPR000873">
    <property type="entry name" value="AMP-dep_synth/lig_dom"/>
</dbReference>
<dbReference type="PANTHER" id="PTHR45527">
    <property type="entry name" value="NONRIBOSOMAL PEPTIDE SYNTHETASE"/>
    <property type="match status" value="1"/>
</dbReference>
<accession>A0A939GDV2</accession>
<keyword evidence="6" id="KW-1185">Reference proteome</keyword>
<dbReference type="GO" id="GO:0003824">
    <property type="term" value="F:catalytic activity"/>
    <property type="evidence" value="ECO:0007669"/>
    <property type="project" value="InterPro"/>
</dbReference>
<dbReference type="PANTHER" id="PTHR45527:SF1">
    <property type="entry name" value="FATTY ACID SYNTHASE"/>
    <property type="match status" value="1"/>
</dbReference>
<evidence type="ECO:0000259" key="4">
    <source>
        <dbReference type="Pfam" id="PF00668"/>
    </source>
</evidence>
<gene>
    <name evidence="5" type="ORF">J2I48_28050</name>
</gene>
<dbReference type="Gene3D" id="3.30.559.30">
    <property type="entry name" value="Nonribosomal peptide synthetase, condensation domain"/>
    <property type="match status" value="1"/>
</dbReference>
<dbReference type="GO" id="GO:0044550">
    <property type="term" value="P:secondary metabolite biosynthetic process"/>
    <property type="evidence" value="ECO:0007669"/>
    <property type="project" value="TreeGrafter"/>
</dbReference>
<dbReference type="InterPro" id="IPR010071">
    <property type="entry name" value="AA_adenyl_dom"/>
</dbReference>
<dbReference type="Pfam" id="PF00501">
    <property type="entry name" value="AMP-binding"/>
    <property type="match status" value="1"/>
</dbReference>
<feature type="non-terminal residue" evidence="5">
    <location>
        <position position="1"/>
    </location>
</feature>
<keyword evidence="2" id="KW-0597">Phosphoprotein</keyword>
<dbReference type="NCBIfam" id="TIGR01733">
    <property type="entry name" value="AA-adenyl-dom"/>
    <property type="match status" value="1"/>
</dbReference>
<comment type="caution">
    <text evidence="5">The sequence shown here is derived from an EMBL/GenBank/DDBJ whole genome shotgun (WGS) entry which is preliminary data.</text>
</comment>
<evidence type="ECO:0000259" key="3">
    <source>
        <dbReference type="Pfam" id="PF00501"/>
    </source>
</evidence>
<dbReference type="FunFam" id="3.40.50.12780:FF:000012">
    <property type="entry name" value="Non-ribosomal peptide synthetase"/>
    <property type="match status" value="1"/>
</dbReference>
<dbReference type="AlphaFoldDB" id="A0A939GDV2"/>
<dbReference type="GO" id="GO:0031177">
    <property type="term" value="F:phosphopantetheine binding"/>
    <property type="evidence" value="ECO:0007669"/>
    <property type="project" value="TreeGrafter"/>
</dbReference>
<dbReference type="InterPro" id="IPR020845">
    <property type="entry name" value="AMP-binding_CS"/>
</dbReference>
<evidence type="ECO:0000313" key="6">
    <source>
        <dbReference type="Proteomes" id="UP000664795"/>
    </source>
</evidence>
<keyword evidence="1" id="KW-0596">Phosphopantetheine</keyword>
<dbReference type="Proteomes" id="UP000664795">
    <property type="component" value="Unassembled WGS sequence"/>
</dbReference>
<organism evidence="5 6">
    <name type="scientific">Fibrella aquatilis</name>
    <dbReference type="NCBI Taxonomy" id="2817059"/>
    <lineage>
        <taxon>Bacteria</taxon>
        <taxon>Pseudomonadati</taxon>
        <taxon>Bacteroidota</taxon>
        <taxon>Cytophagia</taxon>
        <taxon>Cytophagales</taxon>
        <taxon>Spirosomataceae</taxon>
        <taxon>Fibrella</taxon>
    </lineage>
</organism>
<dbReference type="GO" id="GO:0005737">
    <property type="term" value="C:cytoplasm"/>
    <property type="evidence" value="ECO:0007669"/>
    <property type="project" value="TreeGrafter"/>
</dbReference>
<dbReference type="Gene3D" id="2.30.38.10">
    <property type="entry name" value="Luciferase, Domain 3"/>
    <property type="match status" value="1"/>
</dbReference>
<dbReference type="RefSeq" id="WP_207338858.1">
    <property type="nucleotide sequence ID" value="NZ_JAFMYU010000048.1"/>
</dbReference>